<keyword evidence="1" id="KW-1133">Transmembrane helix</keyword>
<sequence>MSLLGKKAKCPFPSFNIHMWQGKFALFYPELFCVAYLFPQFSLGWIIPALFFSFVFSVCTVRLSSVVLRNLSQCCLISFVLFCVSLYHISHCVFICHMVHVMTAHLSASQKMHVCKGWPPTCNPNCLGLKD</sequence>
<feature type="transmembrane region" description="Helical" evidence="1">
    <location>
        <begin position="75"/>
        <end position="100"/>
    </location>
</feature>
<organism evidence="2 3">
    <name type="scientific">Spermophilus dauricus</name>
    <name type="common">Daurian ground squirrel</name>
    <dbReference type="NCBI Taxonomy" id="99837"/>
    <lineage>
        <taxon>Eukaryota</taxon>
        <taxon>Metazoa</taxon>
        <taxon>Chordata</taxon>
        <taxon>Craniata</taxon>
        <taxon>Vertebrata</taxon>
        <taxon>Euteleostomi</taxon>
        <taxon>Mammalia</taxon>
        <taxon>Eutheria</taxon>
        <taxon>Euarchontoglires</taxon>
        <taxon>Glires</taxon>
        <taxon>Rodentia</taxon>
        <taxon>Sciuromorpha</taxon>
        <taxon>Sciuridae</taxon>
        <taxon>Xerinae</taxon>
        <taxon>Marmotini</taxon>
        <taxon>Spermophilus</taxon>
    </lineage>
</organism>
<dbReference type="Ensembl" id="ENSSDAT00000009756.1">
    <property type="protein sequence ID" value="ENSSDAP00000008580.1"/>
    <property type="gene ID" value="ENSSDAG00000007827.1"/>
</dbReference>
<dbReference type="Proteomes" id="UP000694422">
    <property type="component" value="Unplaced"/>
</dbReference>
<proteinExistence type="predicted"/>
<keyword evidence="1" id="KW-0812">Transmembrane</keyword>
<protein>
    <submittedName>
        <fullName evidence="2">Uncharacterized protein</fullName>
    </submittedName>
</protein>
<keyword evidence="1" id="KW-0472">Membrane</keyword>
<feature type="transmembrane region" description="Helical" evidence="1">
    <location>
        <begin position="45"/>
        <end position="63"/>
    </location>
</feature>
<reference evidence="2" key="1">
    <citation type="submission" date="2025-08" db="UniProtKB">
        <authorList>
            <consortium name="Ensembl"/>
        </authorList>
    </citation>
    <scope>IDENTIFICATION</scope>
</reference>
<accession>A0A8C9PG93</accession>
<reference evidence="2" key="2">
    <citation type="submission" date="2025-09" db="UniProtKB">
        <authorList>
            <consortium name="Ensembl"/>
        </authorList>
    </citation>
    <scope>IDENTIFICATION</scope>
</reference>
<name>A0A8C9PG93_SPEDA</name>
<evidence type="ECO:0000313" key="2">
    <source>
        <dbReference type="Ensembl" id="ENSSDAP00000008580.1"/>
    </source>
</evidence>
<dbReference type="AlphaFoldDB" id="A0A8C9PG93"/>
<evidence type="ECO:0000256" key="1">
    <source>
        <dbReference type="SAM" id="Phobius"/>
    </source>
</evidence>
<evidence type="ECO:0000313" key="3">
    <source>
        <dbReference type="Proteomes" id="UP000694422"/>
    </source>
</evidence>
<keyword evidence="3" id="KW-1185">Reference proteome</keyword>